<evidence type="ECO:0000313" key="4">
    <source>
        <dbReference type="Proteomes" id="UP001152797"/>
    </source>
</evidence>
<dbReference type="PANTHER" id="PTHR46082:SF6">
    <property type="entry name" value="AAA+ ATPASE DOMAIN-CONTAINING PROTEIN-RELATED"/>
    <property type="match status" value="1"/>
</dbReference>
<organism evidence="1">
    <name type="scientific">Cladocopium goreaui</name>
    <dbReference type="NCBI Taxonomy" id="2562237"/>
    <lineage>
        <taxon>Eukaryota</taxon>
        <taxon>Sar</taxon>
        <taxon>Alveolata</taxon>
        <taxon>Dinophyceae</taxon>
        <taxon>Suessiales</taxon>
        <taxon>Symbiodiniaceae</taxon>
        <taxon>Cladocopium</taxon>
    </lineage>
</organism>
<accession>A0A9P1DKW4</accession>
<dbReference type="InterPro" id="IPR011990">
    <property type="entry name" value="TPR-like_helical_dom_sf"/>
</dbReference>
<gene>
    <name evidence="1" type="ORF">C1SCF055_LOCUS37209</name>
</gene>
<reference evidence="2" key="2">
    <citation type="submission" date="2024-04" db="EMBL/GenBank/DDBJ databases">
        <authorList>
            <person name="Chen Y."/>
            <person name="Shah S."/>
            <person name="Dougan E. K."/>
            <person name="Thang M."/>
            <person name="Chan C."/>
        </authorList>
    </citation>
    <scope>NUCLEOTIDE SEQUENCE [LARGE SCALE GENOMIC DNA]</scope>
</reference>
<feature type="non-terminal residue" evidence="1">
    <location>
        <position position="83"/>
    </location>
</feature>
<dbReference type="EMBL" id="CAMXCT030005343">
    <property type="protein sequence ID" value="CAL4799424.1"/>
    <property type="molecule type" value="Genomic_DNA"/>
</dbReference>
<evidence type="ECO:0000313" key="1">
    <source>
        <dbReference type="EMBL" id="CAI4012112.1"/>
    </source>
</evidence>
<dbReference type="InterPro" id="IPR053137">
    <property type="entry name" value="NLR-like"/>
</dbReference>
<dbReference type="EMBL" id="CAMXCT010005343">
    <property type="protein sequence ID" value="CAI4012112.1"/>
    <property type="molecule type" value="Genomic_DNA"/>
</dbReference>
<evidence type="ECO:0000313" key="3">
    <source>
        <dbReference type="EMBL" id="CAL4799424.1"/>
    </source>
</evidence>
<dbReference type="AlphaFoldDB" id="A0A9P1DKW4"/>
<sequence length="83" mass="9338">AEELYRRALTGSEDQLGAVHPQTLQSVYNLAHLLEDKGSFAEAGQLYLQHLRGMEELHGPDSEEVRASRNNLERFQRVHGPVA</sequence>
<proteinExistence type="predicted"/>
<protein>
    <submittedName>
        <fullName evidence="3">Kinesin light chain 3</fullName>
    </submittedName>
</protein>
<dbReference type="Proteomes" id="UP001152797">
    <property type="component" value="Unassembled WGS sequence"/>
</dbReference>
<dbReference type="Gene3D" id="1.25.40.10">
    <property type="entry name" value="Tetratricopeptide repeat domain"/>
    <property type="match status" value="1"/>
</dbReference>
<name>A0A9P1DKW4_9DINO</name>
<keyword evidence="4" id="KW-1185">Reference proteome</keyword>
<comment type="caution">
    <text evidence="1">The sequence shown here is derived from an EMBL/GenBank/DDBJ whole genome shotgun (WGS) entry which is preliminary data.</text>
</comment>
<evidence type="ECO:0000313" key="2">
    <source>
        <dbReference type="EMBL" id="CAL1165487.1"/>
    </source>
</evidence>
<reference evidence="1" key="1">
    <citation type="submission" date="2022-10" db="EMBL/GenBank/DDBJ databases">
        <authorList>
            <person name="Chen Y."/>
            <person name="Dougan E. K."/>
            <person name="Chan C."/>
            <person name="Rhodes N."/>
            <person name="Thang M."/>
        </authorList>
    </citation>
    <scope>NUCLEOTIDE SEQUENCE</scope>
</reference>
<dbReference type="OrthoDB" id="5986190at2759"/>
<dbReference type="SUPFAM" id="SSF48452">
    <property type="entry name" value="TPR-like"/>
    <property type="match status" value="1"/>
</dbReference>
<dbReference type="PANTHER" id="PTHR46082">
    <property type="entry name" value="ATP/GTP-BINDING PROTEIN-RELATED"/>
    <property type="match status" value="1"/>
</dbReference>
<dbReference type="EMBL" id="CAMXCT020005343">
    <property type="protein sequence ID" value="CAL1165487.1"/>
    <property type="molecule type" value="Genomic_DNA"/>
</dbReference>